<dbReference type="eggNOG" id="COG2226">
    <property type="taxonomic scope" value="Bacteria"/>
</dbReference>
<dbReference type="AlphaFoldDB" id="A5ZR30"/>
<reference evidence="2 3" key="2">
    <citation type="submission" date="2007-04" db="EMBL/GenBank/DDBJ databases">
        <title>Draft genome sequence of Ruminococcus obeum (ATCC 29174).</title>
        <authorList>
            <person name="Sudarsanam P."/>
            <person name="Ley R."/>
            <person name="Guruge J."/>
            <person name="Turnbaugh P.J."/>
            <person name="Mahowald M."/>
            <person name="Liep D."/>
            <person name="Gordon J."/>
        </authorList>
    </citation>
    <scope>NUCLEOTIDE SEQUENCE [LARGE SCALE GENOMIC DNA]</scope>
    <source>
        <strain evidence="2 3">ATCC 29174</strain>
    </source>
</reference>
<evidence type="ECO:0000313" key="2">
    <source>
        <dbReference type="EMBL" id="EDM88037.1"/>
    </source>
</evidence>
<dbReference type="Pfam" id="PF18978">
    <property type="entry name" value="DUF5714"/>
    <property type="match status" value="1"/>
</dbReference>
<sequence length="275" mass="30615">MIVKMLYHYFFILCYTYYIVNTIKINSSEVNQMDHMNNSCCCGEAEYFSGCLICGAPITYRAESSIQTCSICHKEQLTNAVCENGHFICDACHSYGTYAPVITTLRDSTEKDALLLLEKIMDLPSVHMHGPEHHAIVPCVLLTAFRNNGEHMDYDVALSEICKRAKQVPGGTCGYWGVCGAAAGAGIFMSVMTGSSPLHKDAWPFPQKLVSIILSRLADVGGPRCCKRTSRIAIEEAVHFYSQFCSVNIPLSSITCKYCKDNRECIQEDCPYYSE</sequence>
<evidence type="ECO:0000313" key="3">
    <source>
        <dbReference type="Proteomes" id="UP000006002"/>
    </source>
</evidence>
<reference evidence="2 3" key="1">
    <citation type="submission" date="2007-03" db="EMBL/GenBank/DDBJ databases">
        <authorList>
            <person name="Fulton L."/>
            <person name="Clifton S."/>
            <person name="Fulton B."/>
            <person name="Xu J."/>
            <person name="Minx P."/>
            <person name="Pepin K.H."/>
            <person name="Johnson M."/>
            <person name="Thiruvilangam P."/>
            <person name="Bhonagiri V."/>
            <person name="Nash W.E."/>
            <person name="Mardis E.R."/>
            <person name="Wilson R.K."/>
        </authorList>
    </citation>
    <scope>NUCLEOTIDE SEQUENCE [LARGE SCALE GENOMIC DNA]</scope>
    <source>
        <strain evidence="2 3">ATCC 29174</strain>
    </source>
</reference>
<evidence type="ECO:0000259" key="1">
    <source>
        <dbReference type="Pfam" id="PF18978"/>
    </source>
</evidence>
<dbReference type="InterPro" id="IPR043768">
    <property type="entry name" value="DUF5714"/>
</dbReference>
<accession>A5ZR30</accession>
<gene>
    <name evidence="2" type="ORF">RUMOBE_01457</name>
</gene>
<dbReference type="EMBL" id="AAVO02000004">
    <property type="protein sequence ID" value="EDM88037.1"/>
    <property type="molecule type" value="Genomic_DNA"/>
</dbReference>
<organism evidence="2 3">
    <name type="scientific">Blautia obeum ATCC 29174</name>
    <dbReference type="NCBI Taxonomy" id="411459"/>
    <lineage>
        <taxon>Bacteria</taxon>
        <taxon>Bacillati</taxon>
        <taxon>Bacillota</taxon>
        <taxon>Clostridia</taxon>
        <taxon>Lachnospirales</taxon>
        <taxon>Lachnospiraceae</taxon>
        <taxon>Blautia</taxon>
    </lineage>
</organism>
<dbReference type="HOGENOM" id="CLU_093149_0_0_9"/>
<dbReference type="Proteomes" id="UP000006002">
    <property type="component" value="Unassembled WGS sequence"/>
</dbReference>
<proteinExistence type="predicted"/>
<name>A5ZR30_9FIRM</name>
<comment type="caution">
    <text evidence="2">The sequence shown here is derived from an EMBL/GenBank/DDBJ whole genome shotgun (WGS) entry which is preliminary data.</text>
</comment>
<protein>
    <recommendedName>
        <fullName evidence="1">DUF5714 domain-containing protein</fullName>
    </recommendedName>
</protein>
<feature type="domain" description="DUF5714" evidence="1">
    <location>
        <begin position="103"/>
        <end position="273"/>
    </location>
</feature>